<evidence type="ECO:0000313" key="11">
    <source>
        <dbReference type="Proteomes" id="UP000225706"/>
    </source>
</evidence>
<name>A0A2B4SPU4_STYPI</name>
<feature type="coiled-coil region" evidence="7">
    <location>
        <begin position="101"/>
        <end position="146"/>
    </location>
</feature>
<evidence type="ECO:0000256" key="4">
    <source>
        <dbReference type="ARBA" id="ARBA00023273"/>
    </source>
</evidence>
<keyword evidence="2 7" id="KW-0175">Coiled coil</keyword>
<keyword evidence="3" id="KW-0969">Cilium</keyword>
<feature type="domain" description="Trichohyalin-plectin-homology" evidence="9">
    <location>
        <begin position="156"/>
        <end position="491"/>
    </location>
</feature>
<evidence type="ECO:0000313" key="10">
    <source>
        <dbReference type="EMBL" id="PFX30900.1"/>
    </source>
</evidence>
<evidence type="ECO:0000256" key="5">
    <source>
        <dbReference type="ARBA" id="ARBA00033747"/>
    </source>
</evidence>
<dbReference type="Pfam" id="PF13868">
    <property type="entry name" value="TPH"/>
    <property type="match status" value="1"/>
</dbReference>
<comment type="caution">
    <text evidence="10">The sequence shown here is derived from an EMBL/GenBank/DDBJ whole genome shotgun (WGS) entry which is preliminary data.</text>
</comment>
<evidence type="ECO:0000256" key="8">
    <source>
        <dbReference type="SAM" id="MobiDB-lite"/>
    </source>
</evidence>
<reference evidence="11" key="1">
    <citation type="journal article" date="2017" name="bioRxiv">
        <title>Comparative analysis of the genomes of Stylophora pistillata and Acropora digitifera provides evidence for extensive differences between species of corals.</title>
        <authorList>
            <person name="Voolstra C.R."/>
            <person name="Li Y."/>
            <person name="Liew Y.J."/>
            <person name="Baumgarten S."/>
            <person name="Zoccola D."/>
            <person name="Flot J.-F."/>
            <person name="Tambutte S."/>
            <person name="Allemand D."/>
            <person name="Aranda M."/>
        </authorList>
    </citation>
    <scope>NUCLEOTIDE SEQUENCE [LARGE SCALE GENOMIC DNA]</scope>
</reference>
<dbReference type="PANTHER" id="PTHR31183:SF1">
    <property type="entry name" value="CILIA- AND FLAGELLA-ASSOCIATED PROTEIN 53"/>
    <property type="match status" value="1"/>
</dbReference>
<evidence type="ECO:0000256" key="3">
    <source>
        <dbReference type="ARBA" id="ARBA00023069"/>
    </source>
</evidence>
<dbReference type="Proteomes" id="UP000225706">
    <property type="component" value="Unassembled WGS sequence"/>
</dbReference>
<feature type="compositionally biased region" description="Basic and acidic residues" evidence="8">
    <location>
        <begin position="488"/>
        <end position="499"/>
    </location>
</feature>
<evidence type="ECO:0000256" key="7">
    <source>
        <dbReference type="SAM" id="Coils"/>
    </source>
</evidence>
<feature type="region of interest" description="Disordered" evidence="8">
    <location>
        <begin position="488"/>
        <end position="513"/>
    </location>
</feature>
<dbReference type="PANTHER" id="PTHR31183">
    <property type="entry name" value="TRICHOPLEIN KERATIN FILAMENT-BINDING PROTEIN FAMILY MEMBER"/>
    <property type="match status" value="1"/>
</dbReference>
<keyword evidence="4" id="KW-0966">Cell projection</keyword>
<evidence type="ECO:0000259" key="9">
    <source>
        <dbReference type="Pfam" id="PF13868"/>
    </source>
</evidence>
<comment type="subcellular location">
    <subcellularLocation>
        <location evidence="1">Cell projection</location>
        <location evidence="1">Cilium</location>
    </subcellularLocation>
</comment>
<protein>
    <recommendedName>
        <fullName evidence="6">Cilia- and flagella-associated protein 53</fullName>
    </recommendedName>
</protein>
<accession>A0A2B4SPU4</accession>
<evidence type="ECO:0000256" key="1">
    <source>
        <dbReference type="ARBA" id="ARBA00004138"/>
    </source>
</evidence>
<dbReference type="AlphaFoldDB" id="A0A2B4SPU4"/>
<proteinExistence type="inferred from homology"/>
<dbReference type="EMBL" id="LSMT01000043">
    <property type="protein sequence ID" value="PFX30900.1"/>
    <property type="molecule type" value="Genomic_DNA"/>
</dbReference>
<evidence type="ECO:0000256" key="2">
    <source>
        <dbReference type="ARBA" id="ARBA00023054"/>
    </source>
</evidence>
<dbReference type="OrthoDB" id="75950at2759"/>
<dbReference type="GO" id="GO:0005929">
    <property type="term" value="C:cilium"/>
    <property type="evidence" value="ECO:0007669"/>
    <property type="project" value="UniProtKB-SubCell"/>
</dbReference>
<feature type="coiled-coil region" evidence="7">
    <location>
        <begin position="296"/>
        <end position="426"/>
    </location>
</feature>
<dbReference type="InterPro" id="IPR043597">
    <property type="entry name" value="TPH_dom"/>
</dbReference>
<feature type="coiled-coil region" evidence="7">
    <location>
        <begin position="177"/>
        <end position="270"/>
    </location>
</feature>
<organism evidence="10 11">
    <name type="scientific">Stylophora pistillata</name>
    <name type="common">Smooth cauliflower coral</name>
    <dbReference type="NCBI Taxonomy" id="50429"/>
    <lineage>
        <taxon>Eukaryota</taxon>
        <taxon>Metazoa</taxon>
        <taxon>Cnidaria</taxon>
        <taxon>Anthozoa</taxon>
        <taxon>Hexacorallia</taxon>
        <taxon>Scleractinia</taxon>
        <taxon>Astrocoeniina</taxon>
        <taxon>Pocilloporidae</taxon>
        <taxon>Stylophora</taxon>
    </lineage>
</organism>
<comment type="similarity">
    <text evidence="5">Belongs to the CFAP53 family.</text>
</comment>
<evidence type="ECO:0000256" key="6">
    <source>
        <dbReference type="ARBA" id="ARBA00033773"/>
    </source>
</evidence>
<keyword evidence="11" id="KW-1185">Reference proteome</keyword>
<gene>
    <name evidence="10" type="primary">CCDC11</name>
    <name evidence="10" type="ORF">AWC38_SpisGene4295</name>
</gene>
<dbReference type="InterPro" id="IPR043596">
    <property type="entry name" value="CFAP53/TCHP"/>
</dbReference>
<dbReference type="STRING" id="50429.A0A2B4SPU4"/>
<sequence length="513" mass="62683">MMVQHVRRCREFTGPTPHSVAIRAKPTSKRPVEHLILETRRKDELREQAIAETKYQKHCDLKSEWEKATDKRIKSNTIARRVEKLMQRGTFSLEDRRERLKEMLLAEEQQYIEEMEAKEETTLERQAKMRERAKFLKEKREQERLKLVEEKLDQRWRDNCEELRSTLSQRHQDEVFVERHEQLKMKEEQKKKELEVDKFYADLWAEDIKVKSMREEQTAREQIERNRETLKVLQVQITACEKQREDEEKLKEMEAQWLKEEAKLRAEEEKWLQEEKLRKQKAAKRSREVSIRLKNEKEAKEKQEELALDMKILEKLLDDTRNEVKEETQRKREMREGNLRFMQYCAMNRKEEEDREKELERIVNEEVEKKWAQTIKQYKMERDARQKLLANVMKSREQQIEERKRLAEEEQEAEKAERDALLAAIEEHKRLEAENQERIKNRNIGYQRDLDMQIDYQRRVKDKQMEEEEREFRMGQEAEAEYQRKLKEALERPTTDRVHPMRIMGTALRNKSN</sequence>